<keyword evidence="4" id="KW-1185">Reference proteome</keyword>
<dbReference type="Gene3D" id="1.10.287.70">
    <property type="match status" value="1"/>
</dbReference>
<organism evidence="3 4">
    <name type="scientific">Oesophagostomum dentatum</name>
    <name type="common">Nodular worm</name>
    <dbReference type="NCBI Taxonomy" id="61180"/>
    <lineage>
        <taxon>Eukaryota</taxon>
        <taxon>Metazoa</taxon>
        <taxon>Ecdysozoa</taxon>
        <taxon>Nematoda</taxon>
        <taxon>Chromadorea</taxon>
        <taxon>Rhabditida</taxon>
        <taxon>Rhabditina</taxon>
        <taxon>Rhabditomorpha</taxon>
        <taxon>Strongyloidea</taxon>
        <taxon>Strongylidae</taxon>
        <taxon>Oesophagostomum</taxon>
    </lineage>
</organism>
<keyword evidence="1" id="KW-0812">Transmembrane</keyword>
<feature type="transmembrane region" description="Helical" evidence="1">
    <location>
        <begin position="97"/>
        <end position="120"/>
    </location>
</feature>
<dbReference type="InterPro" id="IPR013099">
    <property type="entry name" value="K_chnl_dom"/>
</dbReference>
<accession>A0A0B1TL18</accession>
<reference evidence="3 4" key="1">
    <citation type="submission" date="2014-03" db="EMBL/GenBank/DDBJ databases">
        <title>Draft genome of the hookworm Oesophagostomum dentatum.</title>
        <authorList>
            <person name="Mitreva M."/>
        </authorList>
    </citation>
    <scope>NUCLEOTIDE SEQUENCE [LARGE SCALE GENOMIC DNA]</scope>
    <source>
        <strain evidence="3 4">OD-Hann</strain>
    </source>
</reference>
<keyword evidence="1" id="KW-1133">Transmembrane helix</keyword>
<keyword evidence="1" id="KW-0472">Membrane</keyword>
<dbReference type="OrthoDB" id="5817652at2759"/>
<dbReference type="SUPFAM" id="SSF81324">
    <property type="entry name" value="Voltage-gated potassium channels"/>
    <property type="match status" value="1"/>
</dbReference>
<proteinExistence type="predicted"/>
<dbReference type="Pfam" id="PF07885">
    <property type="entry name" value="Ion_trans_2"/>
    <property type="match status" value="1"/>
</dbReference>
<protein>
    <recommendedName>
        <fullName evidence="2">Potassium channel domain-containing protein</fullName>
    </recommendedName>
</protein>
<evidence type="ECO:0000313" key="4">
    <source>
        <dbReference type="Proteomes" id="UP000053660"/>
    </source>
</evidence>
<evidence type="ECO:0000259" key="2">
    <source>
        <dbReference type="Pfam" id="PF07885"/>
    </source>
</evidence>
<feature type="domain" description="Potassium channel" evidence="2">
    <location>
        <begin position="62"/>
        <end position="116"/>
    </location>
</feature>
<evidence type="ECO:0000313" key="3">
    <source>
        <dbReference type="EMBL" id="KHJ96791.1"/>
    </source>
</evidence>
<dbReference type="Proteomes" id="UP000053660">
    <property type="component" value="Unassembled WGS sequence"/>
</dbReference>
<name>A0A0B1TL18_OESDE</name>
<feature type="transmembrane region" description="Helical" evidence="1">
    <location>
        <begin position="65"/>
        <end position="85"/>
    </location>
</feature>
<evidence type="ECO:0000256" key="1">
    <source>
        <dbReference type="SAM" id="Phobius"/>
    </source>
</evidence>
<sequence length="142" mass="16382">MCRRTLIARRIVEELAAEGHQPNEQSPFIRLLGVNRVSRFQQLLVESLKRYEDRMELRTPDRKEWTFLNSFNYAYGLLLTLGHGAKIPETLGGQIFALVYCILGVPLFFGTLAITVYYCIMPIIRVLAISKKSCRNAIKFRD</sequence>
<gene>
    <name evidence="3" type="ORF">OESDEN_03247</name>
</gene>
<dbReference type="EMBL" id="KN549588">
    <property type="protein sequence ID" value="KHJ96791.1"/>
    <property type="molecule type" value="Genomic_DNA"/>
</dbReference>
<dbReference type="AlphaFoldDB" id="A0A0B1TL18"/>